<keyword evidence="10" id="KW-0175">Coiled coil</keyword>
<dbReference type="GO" id="GO:0043590">
    <property type="term" value="C:bacterial nucleoid"/>
    <property type="evidence" value="ECO:0007669"/>
    <property type="project" value="TreeGrafter"/>
</dbReference>
<feature type="domain" description="RecF/RecN/SMC N-terminal" evidence="11">
    <location>
        <begin position="2"/>
        <end position="503"/>
    </location>
</feature>
<dbReference type="AlphaFoldDB" id="A0A2D3SWB4"/>
<evidence type="ECO:0000313" key="12">
    <source>
        <dbReference type="EMBL" id="ASV33682.1"/>
    </source>
</evidence>
<evidence type="ECO:0000256" key="1">
    <source>
        <dbReference type="ARBA" id="ARBA00003618"/>
    </source>
</evidence>
<dbReference type="OMA" id="QVICVTH"/>
<dbReference type="GeneID" id="66260663"/>
<dbReference type="PANTHER" id="PTHR11059">
    <property type="entry name" value="DNA REPAIR PROTEIN RECN"/>
    <property type="match status" value="1"/>
</dbReference>
<organism evidence="13 14">
    <name type="scientific">Candidatus Williamhamiltonella defendens</name>
    <dbReference type="NCBI Taxonomy" id="138072"/>
    <lineage>
        <taxon>Bacteria</taxon>
        <taxon>Pseudomonadati</taxon>
        <taxon>Pseudomonadota</taxon>
        <taxon>Gammaproteobacteria</taxon>
        <taxon>Enterobacterales</taxon>
        <taxon>Enterobacteriaceae</taxon>
        <taxon>aphid secondary symbionts</taxon>
        <taxon>Candidatus Williamhamiltonella</taxon>
    </lineage>
</organism>
<evidence type="ECO:0000256" key="3">
    <source>
        <dbReference type="ARBA" id="ARBA00021315"/>
    </source>
</evidence>
<gene>
    <name evidence="13" type="ORF">BJP43_02405</name>
    <name evidence="12" type="ORF">CJJ18_06275</name>
</gene>
<evidence type="ECO:0000313" key="14">
    <source>
        <dbReference type="Proteomes" id="UP000229055"/>
    </source>
</evidence>
<evidence type="ECO:0000313" key="13">
    <source>
        <dbReference type="EMBL" id="ATW33316.1"/>
    </source>
</evidence>
<evidence type="ECO:0000259" key="11">
    <source>
        <dbReference type="Pfam" id="PF02463"/>
    </source>
</evidence>
<evidence type="ECO:0000256" key="9">
    <source>
        <dbReference type="PIRNR" id="PIRNR003128"/>
    </source>
</evidence>
<dbReference type="GO" id="GO:0005524">
    <property type="term" value="F:ATP binding"/>
    <property type="evidence" value="ECO:0007669"/>
    <property type="project" value="UniProtKB-KW"/>
</dbReference>
<evidence type="ECO:0000256" key="8">
    <source>
        <dbReference type="ARBA" id="ARBA00033408"/>
    </source>
</evidence>
<evidence type="ECO:0000256" key="10">
    <source>
        <dbReference type="SAM" id="Coils"/>
    </source>
</evidence>
<reference evidence="13" key="4">
    <citation type="journal article" date="2018" name="Genome Biol. Evol.">
        <title>Culture-Facilitated Comparative Genomics of the Facultative Symbiont Hamiltonella defensa.</title>
        <authorList>
            <person name="Chevignon G."/>
            <person name="Boyd B.M."/>
            <person name="Brandt J.W."/>
            <person name="Oliver K.M."/>
            <person name="Strand M.R."/>
        </authorList>
    </citation>
    <scope>NUCLEOTIDE SEQUENCE</scope>
    <source>
        <strain evidence="13">ZA17</strain>
    </source>
</reference>
<proteinExistence type="inferred from homology"/>
<evidence type="ECO:0000256" key="5">
    <source>
        <dbReference type="ARBA" id="ARBA00022763"/>
    </source>
</evidence>
<comment type="function">
    <text evidence="1 9">May be involved in recombinational repair of damaged DNA.</text>
</comment>
<keyword evidence="7 9" id="KW-0234">DNA repair</keyword>
<dbReference type="InterPro" id="IPR003395">
    <property type="entry name" value="RecF/RecN/SMC_N"/>
</dbReference>
<feature type="coiled-coil region" evidence="10">
    <location>
        <begin position="333"/>
        <end position="367"/>
    </location>
</feature>
<dbReference type="CDD" id="cd03241">
    <property type="entry name" value="ABC_RecN"/>
    <property type="match status" value="2"/>
</dbReference>
<name>A0A2D3SWB4_9ENTR</name>
<dbReference type="NCBIfam" id="TIGR00634">
    <property type="entry name" value="recN"/>
    <property type="match status" value="1"/>
</dbReference>
<keyword evidence="6" id="KW-0067">ATP-binding</keyword>
<protein>
    <recommendedName>
        <fullName evidence="3 9">DNA repair protein RecN</fullName>
    </recommendedName>
    <alternativeName>
        <fullName evidence="8 9">Recombination protein N</fullName>
    </alternativeName>
</protein>
<reference evidence="12" key="2">
    <citation type="submission" date="2017-08" db="EMBL/GenBank/DDBJ databases">
        <title>Genome sequence of Candidatus Hamiltonella defensa from Acyrthosiphon pisum strain MI47.</title>
        <authorList>
            <person name="Patel V.A."/>
            <person name="Chevignon G."/>
            <person name="Russell J.A."/>
            <person name="Oliver K.M."/>
        </authorList>
    </citation>
    <scope>NUCLEOTIDE SEQUENCE</scope>
    <source>
        <strain evidence="12">MI47</strain>
    </source>
</reference>
<reference evidence="14" key="3">
    <citation type="submission" date="2017-11" db="EMBL/GenBank/DDBJ databases">
        <title>PacBio sequencing of new strain of the secondary endosymbiont Candidatus Hamiltonella defensa.</title>
        <authorList>
            <person name="Strand M.R."/>
            <person name="Oliver K."/>
        </authorList>
    </citation>
    <scope>NUCLEOTIDE SEQUENCE [LARGE SCALE GENOMIC DNA]</scope>
    <source>
        <strain evidence="14">ZA17</strain>
    </source>
</reference>
<dbReference type="Proteomes" id="UP000229055">
    <property type="component" value="Chromosome"/>
</dbReference>
<evidence type="ECO:0000256" key="7">
    <source>
        <dbReference type="ARBA" id="ARBA00023204"/>
    </source>
</evidence>
<evidence type="ECO:0000256" key="2">
    <source>
        <dbReference type="ARBA" id="ARBA00009441"/>
    </source>
</evidence>
<evidence type="ECO:0000256" key="4">
    <source>
        <dbReference type="ARBA" id="ARBA00022741"/>
    </source>
</evidence>
<dbReference type="NCBIfam" id="NF008121">
    <property type="entry name" value="PRK10869.1"/>
    <property type="match status" value="1"/>
</dbReference>
<dbReference type="GO" id="GO:0006281">
    <property type="term" value="P:DNA repair"/>
    <property type="evidence" value="ECO:0007669"/>
    <property type="project" value="UniProtKB-KW"/>
</dbReference>
<evidence type="ECO:0000256" key="6">
    <source>
        <dbReference type="ARBA" id="ARBA00022840"/>
    </source>
</evidence>
<dbReference type="GO" id="GO:0006310">
    <property type="term" value="P:DNA recombination"/>
    <property type="evidence" value="ECO:0007669"/>
    <property type="project" value="InterPro"/>
</dbReference>
<dbReference type="FunFam" id="3.40.50.300:FF:000319">
    <property type="entry name" value="DNA repair protein RecN"/>
    <property type="match status" value="1"/>
</dbReference>
<dbReference type="Gene3D" id="3.40.50.300">
    <property type="entry name" value="P-loop containing nucleotide triphosphate hydrolases"/>
    <property type="match status" value="2"/>
</dbReference>
<dbReference type="FunFam" id="3.40.50.300:FF:000356">
    <property type="entry name" value="DNA repair protein RecN"/>
    <property type="match status" value="1"/>
</dbReference>
<dbReference type="GO" id="GO:0009432">
    <property type="term" value="P:SOS response"/>
    <property type="evidence" value="ECO:0007669"/>
    <property type="project" value="UniProtKB-ARBA"/>
</dbReference>
<dbReference type="Proteomes" id="UP000792865">
    <property type="component" value="Chromosome"/>
</dbReference>
<comment type="similarity">
    <text evidence="2 9">Belongs to the RecN family.</text>
</comment>
<keyword evidence="5 9" id="KW-0227">DNA damage</keyword>
<reference evidence="14" key="1">
    <citation type="submission" date="2016-10" db="EMBL/GenBank/DDBJ databases">
        <authorList>
            <person name="Chevignon G."/>
        </authorList>
    </citation>
    <scope>NUCLEOTIDE SEQUENCE [LARGE SCALE GENOMIC DNA]</scope>
    <source>
        <strain evidence="14">ZA17</strain>
    </source>
</reference>
<dbReference type="SUPFAM" id="SSF52540">
    <property type="entry name" value="P-loop containing nucleoside triphosphate hydrolases"/>
    <property type="match status" value="2"/>
</dbReference>
<dbReference type="InterPro" id="IPR027417">
    <property type="entry name" value="P-loop_NTPase"/>
</dbReference>
<sequence length="553" mass="63047">MLIQLTISNFTLVSQLEIDFQSGMTSITGETGAGKSIVIDALNMCLGGRSESGMVSSRALRADMCARFSLKDKSLAMQWLKNQELDEDHECLLRRTIGADGRSRGFINGTPVPLSQLRELGQLLIQIHGQHTHHCLLKLDHQKQLLDAYSAEHHLFIKMKNAYETWHNSCRRSAEQKKKAVENDARHQLLEYYLKELNALDPKPEEYEKIEAEHKRLANRAQLLKMSQEVLQGLCESEHQSILSQLYFSQKQLIELSAMDHYFNDLLNMLKEAIIQIKEVSDEIRHYSQKINMEPDCLASLEQHLSNYLDLARKHHVSPERLADQHQHLLDEQQQLIEQNIDQEDLLQATEKQYQQALEIAHELHEKRQFYAKELSALITENMRNLAMPYAKFSIDTYFDPKHLNIYGATRVEFFVTVNPGQPLQPLIKVASGGEISRIALAMMLSTARKMEIPAVIFDEIDVGVSGSTAALMGRLLRQLAASTQVLCITHLPQVAACGHQHFLFKKQSDTIETDIYVHLLDKKTRLEELARLLGKGKITKNTLANAKELLVM</sequence>
<dbReference type="PANTHER" id="PTHR11059:SF0">
    <property type="entry name" value="DNA REPAIR PROTEIN RECN"/>
    <property type="match status" value="1"/>
</dbReference>
<keyword evidence="4" id="KW-0547">Nucleotide-binding</keyword>
<dbReference type="InterPro" id="IPR004604">
    <property type="entry name" value="DNA_recomb/repair_RecN"/>
</dbReference>
<dbReference type="PIRSF" id="PIRSF003128">
    <property type="entry name" value="RecN"/>
    <property type="match status" value="1"/>
</dbReference>
<accession>A0A2D3SWB4</accession>
<dbReference type="EMBL" id="CP017613">
    <property type="protein sequence ID" value="ATW33316.1"/>
    <property type="molecule type" value="Genomic_DNA"/>
</dbReference>
<dbReference type="RefSeq" id="WP_015873368.1">
    <property type="nucleotide sequence ID" value="NZ_CADIJH010000001.1"/>
</dbReference>
<dbReference type="EMBL" id="CP022932">
    <property type="protein sequence ID" value="ASV33682.1"/>
    <property type="molecule type" value="Genomic_DNA"/>
</dbReference>
<feature type="coiled-coil region" evidence="10">
    <location>
        <begin position="263"/>
        <end position="290"/>
    </location>
</feature>
<dbReference type="Pfam" id="PF02463">
    <property type="entry name" value="SMC_N"/>
    <property type="match status" value="1"/>
</dbReference>